<evidence type="ECO:0000256" key="1">
    <source>
        <dbReference type="ARBA" id="ARBA00004752"/>
    </source>
</evidence>
<comment type="similarity">
    <text evidence="2">In the C-terminal section; belongs to the transpeptidase family.</text>
</comment>
<keyword evidence="7" id="KW-0808">Transferase</keyword>
<feature type="chain" id="PRO_5012226062" description="peptidoglycan glycosyltransferase" evidence="12">
    <location>
        <begin position="20"/>
        <end position="693"/>
    </location>
</feature>
<sequence length="693" mass="73472">MRRLTLALLLIAGLAPATAAVGLREVVADTRPPDLGVATSQQVLDRNGRLLRPFTVADGLWRLPVSASEVDPLYLKMLLAYEDKGFHAHHGVEVTALMRAAGQMLTSGRIVSGGSTLTMQVARLADRLATRNAQGKGRQILSALALERHFSKQQILDAYVQLAPFGGNLEGVRAATLAWFGKEPTRLTPAECALLVALPQSPEGRRPDRDPKAAKAARDRVLARAVEAGVIDEDDAVAARREPIPTVRRDFPLLAPQLAAREAKASPDIGSIRLTIDREDQDRLEQLARARAKAIGPDVSVAILVADRTNGEVLAQVGSAGLFETLRDGFVDMSEALRSPGSTLKPFIYGLAFDAGIAHPETLIEDRPTGFAGYVPTNFDKEFHGTVTIRRALQLSLNVPAVEVLESVGPARLMARMRRAGVRPALTDLSPPGLAIGLGGLGLRLSDLVTLYVALARGGEPIPLVHRPDEQVGPLTGGPVMGRRSAAYITDILAGGPTITKTDSRVAIKTGTSYGYRDAWALGYDGRHVIGVWVGRPDGEPVPGLVGYDVAVPILKDAFVRIGGAVPLPAPPPDLLKVSSVELPPPLQHFGSAARGGGVKTQGAGLEIAYPPNGARVDLMLPGGHTAPLPLKVRGGHAPYTWFVDGAPVVRDPYGQPASFAPSGAGFMTIAVVDGDGRSDRVRIFVENPPTQP</sequence>
<comment type="catalytic activity">
    <reaction evidence="11">
        <text>[GlcNAc-(1-&gt;4)-Mur2Ac(oyl-L-Ala-gamma-D-Glu-L-Lys-D-Ala-D-Ala)](n)-di-trans,octa-cis-undecaprenyl diphosphate + beta-D-GlcNAc-(1-&gt;4)-Mur2Ac(oyl-L-Ala-gamma-D-Glu-L-Lys-D-Ala-D-Ala)-di-trans,octa-cis-undecaprenyl diphosphate = [GlcNAc-(1-&gt;4)-Mur2Ac(oyl-L-Ala-gamma-D-Glu-L-Lys-D-Ala-D-Ala)](n+1)-di-trans,octa-cis-undecaprenyl diphosphate + di-trans,octa-cis-undecaprenyl diphosphate + H(+)</text>
        <dbReference type="Rhea" id="RHEA:23708"/>
        <dbReference type="Rhea" id="RHEA-COMP:9602"/>
        <dbReference type="Rhea" id="RHEA-COMP:9603"/>
        <dbReference type="ChEBI" id="CHEBI:15378"/>
        <dbReference type="ChEBI" id="CHEBI:58405"/>
        <dbReference type="ChEBI" id="CHEBI:60033"/>
        <dbReference type="ChEBI" id="CHEBI:78435"/>
        <dbReference type="EC" id="2.4.99.28"/>
    </reaction>
</comment>
<dbReference type="Pfam" id="PF00912">
    <property type="entry name" value="Transgly"/>
    <property type="match status" value="1"/>
</dbReference>
<dbReference type="GO" id="GO:0009252">
    <property type="term" value="P:peptidoglycan biosynthetic process"/>
    <property type="evidence" value="ECO:0007669"/>
    <property type="project" value="UniProtKB-UniPathway"/>
</dbReference>
<dbReference type="SUPFAM" id="SSF56601">
    <property type="entry name" value="beta-lactamase/transpeptidase-like"/>
    <property type="match status" value="1"/>
</dbReference>
<protein>
    <recommendedName>
        <fullName evidence="10">peptidoglycan glycosyltransferase</fullName>
        <ecNumber evidence="10">2.4.99.28</ecNumber>
    </recommendedName>
</protein>
<evidence type="ECO:0000256" key="7">
    <source>
        <dbReference type="ARBA" id="ARBA00022679"/>
    </source>
</evidence>
<evidence type="ECO:0000259" key="14">
    <source>
        <dbReference type="Pfam" id="PF00912"/>
    </source>
</evidence>
<gene>
    <name evidence="16" type="primary">pbpF_2</name>
    <name evidence="16" type="ORF">HDIA_2767</name>
</gene>
<dbReference type="OrthoDB" id="9766909at2"/>
<dbReference type="PANTHER" id="PTHR32282:SF15">
    <property type="entry name" value="PENICILLIN-BINDING PROTEIN 1C"/>
    <property type="match status" value="1"/>
</dbReference>
<evidence type="ECO:0000256" key="3">
    <source>
        <dbReference type="ARBA" id="ARBA00007739"/>
    </source>
</evidence>
<evidence type="ECO:0000256" key="2">
    <source>
        <dbReference type="ARBA" id="ARBA00007090"/>
    </source>
</evidence>
<comment type="pathway">
    <text evidence="1">Cell wall biogenesis; peptidoglycan biosynthesis.</text>
</comment>
<evidence type="ECO:0000256" key="5">
    <source>
        <dbReference type="ARBA" id="ARBA00022670"/>
    </source>
</evidence>
<feature type="domain" description="Glycosyl transferase family 51" evidence="14">
    <location>
        <begin position="59"/>
        <end position="224"/>
    </location>
</feature>
<dbReference type="GO" id="GO:0006508">
    <property type="term" value="P:proteolysis"/>
    <property type="evidence" value="ECO:0007669"/>
    <property type="project" value="UniProtKB-KW"/>
</dbReference>
<feature type="signal peptide" evidence="12">
    <location>
        <begin position="1"/>
        <end position="19"/>
    </location>
</feature>
<evidence type="ECO:0000313" key="17">
    <source>
        <dbReference type="Proteomes" id="UP000223606"/>
    </source>
</evidence>
<evidence type="ECO:0000256" key="11">
    <source>
        <dbReference type="ARBA" id="ARBA00049902"/>
    </source>
</evidence>
<keyword evidence="4" id="KW-0121">Carboxypeptidase</keyword>
<dbReference type="InterPro" id="IPR001264">
    <property type="entry name" value="Glyco_trans_51"/>
</dbReference>
<dbReference type="GO" id="GO:0004180">
    <property type="term" value="F:carboxypeptidase activity"/>
    <property type="evidence" value="ECO:0007669"/>
    <property type="project" value="UniProtKB-KW"/>
</dbReference>
<evidence type="ECO:0000256" key="10">
    <source>
        <dbReference type="ARBA" id="ARBA00044770"/>
    </source>
</evidence>
<comment type="similarity">
    <text evidence="3">In the N-terminal section; belongs to the glycosyltransferase 51 family.</text>
</comment>
<dbReference type="GO" id="GO:0030288">
    <property type="term" value="C:outer membrane-bounded periplasmic space"/>
    <property type="evidence" value="ECO:0007669"/>
    <property type="project" value="TreeGrafter"/>
</dbReference>
<organism evidence="16 17">
    <name type="scientific">Hartmannibacter diazotrophicus</name>
    <dbReference type="NCBI Taxonomy" id="1482074"/>
    <lineage>
        <taxon>Bacteria</taxon>
        <taxon>Pseudomonadati</taxon>
        <taxon>Pseudomonadota</taxon>
        <taxon>Alphaproteobacteria</taxon>
        <taxon>Hyphomicrobiales</taxon>
        <taxon>Pleomorphomonadaceae</taxon>
        <taxon>Hartmannibacter</taxon>
    </lineage>
</organism>
<keyword evidence="5" id="KW-0645">Protease</keyword>
<dbReference type="GO" id="GO:0008955">
    <property type="term" value="F:peptidoglycan glycosyltransferase activity"/>
    <property type="evidence" value="ECO:0007669"/>
    <property type="project" value="UniProtKB-EC"/>
</dbReference>
<dbReference type="InterPro" id="IPR023346">
    <property type="entry name" value="Lysozyme-like_dom_sf"/>
</dbReference>
<name>A0A2C9D850_9HYPH</name>
<dbReference type="InterPro" id="IPR009647">
    <property type="entry name" value="PBP_C"/>
</dbReference>
<evidence type="ECO:0000256" key="4">
    <source>
        <dbReference type="ARBA" id="ARBA00022645"/>
    </source>
</evidence>
<dbReference type="Gene3D" id="3.40.710.10">
    <property type="entry name" value="DD-peptidase/beta-lactamase superfamily"/>
    <property type="match status" value="1"/>
</dbReference>
<proteinExistence type="inferred from homology"/>
<feature type="domain" description="Penicillin-binding C-terminal" evidence="15">
    <location>
        <begin position="601"/>
        <end position="684"/>
    </location>
</feature>
<dbReference type="SUPFAM" id="SSF53955">
    <property type="entry name" value="Lysozyme-like"/>
    <property type="match status" value="1"/>
</dbReference>
<dbReference type="EMBL" id="LT960614">
    <property type="protein sequence ID" value="SON56308.1"/>
    <property type="molecule type" value="Genomic_DNA"/>
</dbReference>
<dbReference type="PANTHER" id="PTHR32282">
    <property type="entry name" value="BINDING PROTEIN TRANSPEPTIDASE, PUTATIVE-RELATED"/>
    <property type="match status" value="1"/>
</dbReference>
<dbReference type="InterPro" id="IPR012338">
    <property type="entry name" value="Beta-lactam/transpept-like"/>
</dbReference>
<evidence type="ECO:0000256" key="8">
    <source>
        <dbReference type="ARBA" id="ARBA00022801"/>
    </source>
</evidence>
<dbReference type="GO" id="GO:0008658">
    <property type="term" value="F:penicillin binding"/>
    <property type="evidence" value="ECO:0007669"/>
    <property type="project" value="InterPro"/>
</dbReference>
<keyword evidence="12" id="KW-0732">Signal</keyword>
<evidence type="ECO:0000256" key="6">
    <source>
        <dbReference type="ARBA" id="ARBA00022676"/>
    </source>
</evidence>
<evidence type="ECO:0000313" key="16">
    <source>
        <dbReference type="EMBL" id="SON56308.1"/>
    </source>
</evidence>
<reference evidence="17" key="1">
    <citation type="submission" date="2017-09" db="EMBL/GenBank/DDBJ databases">
        <title>Genome sequence of Nannocystis excedens DSM 71.</title>
        <authorList>
            <person name="Blom J."/>
        </authorList>
    </citation>
    <scope>NUCLEOTIDE SEQUENCE [LARGE SCALE GENOMIC DNA]</scope>
    <source>
        <strain evidence="17">type strain: E19</strain>
    </source>
</reference>
<dbReference type="RefSeq" id="WP_099556703.1">
    <property type="nucleotide sequence ID" value="NZ_LT960614.1"/>
</dbReference>
<dbReference type="UniPathway" id="UPA00219"/>
<evidence type="ECO:0000256" key="12">
    <source>
        <dbReference type="SAM" id="SignalP"/>
    </source>
</evidence>
<accession>A0A2C9D850</accession>
<dbReference type="Pfam" id="PF06832">
    <property type="entry name" value="BiPBP_C"/>
    <property type="match status" value="1"/>
</dbReference>
<evidence type="ECO:0000259" key="15">
    <source>
        <dbReference type="Pfam" id="PF06832"/>
    </source>
</evidence>
<dbReference type="InterPro" id="IPR001460">
    <property type="entry name" value="PCN-bd_Tpept"/>
</dbReference>
<dbReference type="EC" id="2.4.99.28" evidence="10"/>
<dbReference type="InterPro" id="IPR050396">
    <property type="entry name" value="Glycosyltr_51/Transpeptidase"/>
</dbReference>
<dbReference type="KEGG" id="hdi:HDIA_2767"/>
<dbReference type="Proteomes" id="UP000223606">
    <property type="component" value="Chromosome 1"/>
</dbReference>
<dbReference type="Pfam" id="PF00905">
    <property type="entry name" value="Transpeptidase"/>
    <property type="match status" value="1"/>
</dbReference>
<dbReference type="InterPro" id="IPR036950">
    <property type="entry name" value="PBP_transglycosylase"/>
</dbReference>
<dbReference type="NCBIfam" id="TIGR02073">
    <property type="entry name" value="PBP_1c"/>
    <property type="match status" value="1"/>
</dbReference>
<feature type="domain" description="Penicillin-binding protein transpeptidase" evidence="13">
    <location>
        <begin position="302"/>
        <end position="422"/>
    </location>
</feature>
<keyword evidence="9" id="KW-0511">Multifunctional enzyme</keyword>
<keyword evidence="6" id="KW-0328">Glycosyltransferase</keyword>
<evidence type="ECO:0000256" key="9">
    <source>
        <dbReference type="ARBA" id="ARBA00023268"/>
    </source>
</evidence>
<evidence type="ECO:0000259" key="13">
    <source>
        <dbReference type="Pfam" id="PF00905"/>
    </source>
</evidence>
<dbReference type="AlphaFoldDB" id="A0A2C9D850"/>
<dbReference type="Gene3D" id="1.10.3810.10">
    <property type="entry name" value="Biosynthetic peptidoglycan transglycosylase-like"/>
    <property type="match status" value="1"/>
</dbReference>
<keyword evidence="8" id="KW-0378">Hydrolase</keyword>
<keyword evidence="17" id="KW-1185">Reference proteome</keyword>
<dbReference type="InterPro" id="IPR011815">
    <property type="entry name" value="PBP_1c"/>
</dbReference>